<reference evidence="2" key="1">
    <citation type="submission" date="2021-01" db="EMBL/GenBank/DDBJ databases">
        <authorList>
            <person name="Zahm M."/>
            <person name="Roques C."/>
            <person name="Cabau C."/>
            <person name="Klopp C."/>
            <person name="Donnadieu C."/>
            <person name="Jouanno E."/>
            <person name="Lampietro C."/>
            <person name="Louis A."/>
            <person name="Herpin A."/>
            <person name="Echchiki A."/>
            <person name="Berthelot C."/>
            <person name="Parey E."/>
            <person name="Roest-Crollius H."/>
            <person name="Braasch I."/>
            <person name="Postlethwait J."/>
            <person name="Bobe J."/>
            <person name="Montfort J."/>
            <person name="Bouchez O."/>
            <person name="Begum T."/>
            <person name="Mejri S."/>
            <person name="Adams A."/>
            <person name="Chen W.-J."/>
            <person name="Guiguen Y."/>
        </authorList>
    </citation>
    <scope>NUCLEOTIDE SEQUENCE</scope>
    <source>
        <tissue evidence="2">Blood</tissue>
    </source>
</reference>
<protein>
    <submittedName>
        <fullName evidence="2">Uncharacterized protein</fullName>
    </submittedName>
</protein>
<gene>
    <name evidence="2" type="ORF">AGOR_G00177610</name>
</gene>
<organism evidence="2 3">
    <name type="scientific">Albula goreensis</name>
    <dbReference type="NCBI Taxonomy" id="1534307"/>
    <lineage>
        <taxon>Eukaryota</taxon>
        <taxon>Metazoa</taxon>
        <taxon>Chordata</taxon>
        <taxon>Craniata</taxon>
        <taxon>Vertebrata</taxon>
        <taxon>Euteleostomi</taxon>
        <taxon>Actinopterygii</taxon>
        <taxon>Neopterygii</taxon>
        <taxon>Teleostei</taxon>
        <taxon>Albuliformes</taxon>
        <taxon>Albulidae</taxon>
        <taxon>Albula</taxon>
    </lineage>
</organism>
<feature type="region of interest" description="Disordered" evidence="1">
    <location>
        <begin position="86"/>
        <end position="108"/>
    </location>
</feature>
<evidence type="ECO:0000313" key="3">
    <source>
        <dbReference type="Proteomes" id="UP000829720"/>
    </source>
</evidence>
<evidence type="ECO:0000256" key="1">
    <source>
        <dbReference type="SAM" id="MobiDB-lite"/>
    </source>
</evidence>
<sequence length="108" mass="12217">MTYRCSARGYPCLMPDLKAKGPEKCLLTTILPKKSFRVCEACLHGKHRPPVGGMWVANETRPELSLLCLEDRVEPGVERDTWKNIKFADPPSNAETRERGPHPGYIPR</sequence>
<dbReference type="EMBL" id="JAERUA010000016">
    <property type="protein sequence ID" value="KAI1889287.1"/>
    <property type="molecule type" value="Genomic_DNA"/>
</dbReference>
<proteinExistence type="predicted"/>
<name>A0A8T3D0R0_9TELE</name>
<accession>A0A8T3D0R0</accession>
<dbReference type="Proteomes" id="UP000829720">
    <property type="component" value="Unassembled WGS sequence"/>
</dbReference>
<evidence type="ECO:0000313" key="2">
    <source>
        <dbReference type="EMBL" id="KAI1889287.1"/>
    </source>
</evidence>
<comment type="caution">
    <text evidence="2">The sequence shown here is derived from an EMBL/GenBank/DDBJ whole genome shotgun (WGS) entry which is preliminary data.</text>
</comment>
<dbReference type="AlphaFoldDB" id="A0A8T3D0R0"/>
<dbReference type="OrthoDB" id="10269595at2759"/>
<keyword evidence="3" id="KW-1185">Reference proteome</keyword>